<organism evidence="2 3">
    <name type="scientific">Ideonella livida</name>
    <dbReference type="NCBI Taxonomy" id="2707176"/>
    <lineage>
        <taxon>Bacteria</taxon>
        <taxon>Pseudomonadati</taxon>
        <taxon>Pseudomonadota</taxon>
        <taxon>Betaproteobacteria</taxon>
        <taxon>Burkholderiales</taxon>
        <taxon>Sphaerotilaceae</taxon>
        <taxon>Ideonella</taxon>
    </lineage>
</organism>
<feature type="compositionally biased region" description="Basic and acidic residues" evidence="1">
    <location>
        <begin position="140"/>
        <end position="155"/>
    </location>
</feature>
<dbReference type="AlphaFoldDB" id="A0A7C9TIF1"/>
<protein>
    <submittedName>
        <fullName evidence="2">ERF family protein</fullName>
    </submittedName>
</protein>
<proteinExistence type="predicted"/>
<name>A0A7C9TIF1_9BURK</name>
<dbReference type="InterPro" id="IPR007499">
    <property type="entry name" value="ERF_bacteria_virus"/>
</dbReference>
<reference evidence="2 3" key="1">
    <citation type="submission" date="2020-02" db="EMBL/GenBank/DDBJ databases">
        <title>Ideonella bacterium strain TBM-1.</title>
        <authorList>
            <person name="Chen W.-M."/>
        </authorList>
    </citation>
    <scope>NUCLEOTIDE SEQUENCE [LARGE SCALE GENOMIC DNA]</scope>
    <source>
        <strain evidence="2 3">TBM-1</strain>
    </source>
</reference>
<evidence type="ECO:0000313" key="2">
    <source>
        <dbReference type="EMBL" id="NDY89765.1"/>
    </source>
</evidence>
<feature type="region of interest" description="Disordered" evidence="1">
    <location>
        <begin position="140"/>
        <end position="159"/>
    </location>
</feature>
<keyword evidence="3" id="KW-1185">Reference proteome</keyword>
<dbReference type="RefSeq" id="WP_163455617.1">
    <property type="nucleotide sequence ID" value="NZ_JAAGOH010000001.1"/>
</dbReference>
<dbReference type="Pfam" id="PF04404">
    <property type="entry name" value="ERF"/>
    <property type="match status" value="1"/>
</dbReference>
<sequence>MNNTANSVVQAEPCLPATQPASPAFAGLDLIAKAVERGCSSEQIDQLAALAERMARDAKKAAWSRAMAAFSREPIEVLKNKTADFPGKNGRVSYNFADLTSVTDAIRPAMAKHGLFYRWEERTEGTTVHCTCYVGHADGHEEKGSTLSAPKDDSGSKNTIQASGSTISYLRRYTLLGFFGLAPRDGADDDGRTAAPTPGTQAKGAGAAEEAVDYKRNLEACRNPQALARVMNGIPSSVRQKFLPTYHACLAVLQEAAA</sequence>
<accession>A0A7C9TIF1</accession>
<comment type="caution">
    <text evidence="2">The sequence shown here is derived from an EMBL/GenBank/DDBJ whole genome shotgun (WGS) entry which is preliminary data.</text>
</comment>
<dbReference type="Proteomes" id="UP000484255">
    <property type="component" value="Unassembled WGS sequence"/>
</dbReference>
<gene>
    <name evidence="2" type="ORF">G3A44_00995</name>
</gene>
<dbReference type="EMBL" id="JAAGOH010000001">
    <property type="protein sequence ID" value="NDY89765.1"/>
    <property type="molecule type" value="Genomic_DNA"/>
</dbReference>
<evidence type="ECO:0000313" key="3">
    <source>
        <dbReference type="Proteomes" id="UP000484255"/>
    </source>
</evidence>
<evidence type="ECO:0000256" key="1">
    <source>
        <dbReference type="SAM" id="MobiDB-lite"/>
    </source>
</evidence>
<feature type="region of interest" description="Disordered" evidence="1">
    <location>
        <begin position="187"/>
        <end position="206"/>
    </location>
</feature>